<keyword evidence="3" id="KW-1185">Reference proteome</keyword>
<proteinExistence type="predicted"/>
<dbReference type="PANTHER" id="PTHR43852:SF3">
    <property type="entry name" value="NUCLEOTIDYLTRANSFERASE"/>
    <property type="match status" value="1"/>
</dbReference>
<dbReference type="Proteomes" id="UP001494902">
    <property type="component" value="Unassembled WGS sequence"/>
</dbReference>
<dbReference type="NCBIfam" id="NF047752">
    <property type="entry name" value="MntA_antitoxin"/>
    <property type="match status" value="1"/>
</dbReference>
<dbReference type="RefSeq" id="WP_349300162.1">
    <property type="nucleotide sequence ID" value="NZ_JBEDNQ010000009.1"/>
</dbReference>
<dbReference type="EMBL" id="JBEDNQ010000009">
    <property type="protein sequence ID" value="MEQ3553095.1"/>
    <property type="molecule type" value="Genomic_DNA"/>
</dbReference>
<name>A0ABV1KF59_9PSEU</name>
<dbReference type="CDD" id="cd05403">
    <property type="entry name" value="NT_KNTase_like"/>
    <property type="match status" value="1"/>
</dbReference>
<sequence>MTATPTDTADALRSAAERAAADIPAEVRFAYLFGSRATGRARPDSDVDVAVLLDDGLPAHEADRVAASVGERLSAESGLARIEVVVLNDAELRFAGRVLRDRVVIFSRDEERRVAYESLVGRMADDVEVWAAPLDRELLAAIAEGRR</sequence>
<evidence type="ECO:0000313" key="2">
    <source>
        <dbReference type="EMBL" id="MEQ3553095.1"/>
    </source>
</evidence>
<dbReference type="InterPro" id="IPR041633">
    <property type="entry name" value="Polbeta"/>
</dbReference>
<dbReference type="Gene3D" id="3.30.460.10">
    <property type="entry name" value="Beta Polymerase, domain 2"/>
    <property type="match status" value="1"/>
</dbReference>
<dbReference type="InterPro" id="IPR052930">
    <property type="entry name" value="TA_antitoxin_MntA"/>
</dbReference>
<dbReference type="InterPro" id="IPR043519">
    <property type="entry name" value="NT_sf"/>
</dbReference>
<evidence type="ECO:0000313" key="3">
    <source>
        <dbReference type="Proteomes" id="UP001494902"/>
    </source>
</evidence>
<evidence type="ECO:0000259" key="1">
    <source>
        <dbReference type="Pfam" id="PF18765"/>
    </source>
</evidence>
<comment type="caution">
    <text evidence="2">The sequence shown here is derived from an EMBL/GenBank/DDBJ whole genome shotgun (WGS) entry which is preliminary data.</text>
</comment>
<protein>
    <submittedName>
        <fullName evidence="2">Nucleotidyltransferase domain-containing protein</fullName>
    </submittedName>
</protein>
<feature type="domain" description="Polymerase beta nucleotidyltransferase" evidence="1">
    <location>
        <begin position="26"/>
        <end position="111"/>
    </location>
</feature>
<dbReference type="Pfam" id="PF18765">
    <property type="entry name" value="Polbeta"/>
    <property type="match status" value="1"/>
</dbReference>
<dbReference type="SUPFAM" id="SSF81301">
    <property type="entry name" value="Nucleotidyltransferase"/>
    <property type="match status" value="1"/>
</dbReference>
<organism evidence="2 3">
    <name type="scientific">Pseudonocardia nematodicida</name>
    <dbReference type="NCBI Taxonomy" id="1206997"/>
    <lineage>
        <taxon>Bacteria</taxon>
        <taxon>Bacillati</taxon>
        <taxon>Actinomycetota</taxon>
        <taxon>Actinomycetes</taxon>
        <taxon>Pseudonocardiales</taxon>
        <taxon>Pseudonocardiaceae</taxon>
        <taxon>Pseudonocardia</taxon>
    </lineage>
</organism>
<gene>
    <name evidence="2" type="ORF">WIS52_21720</name>
</gene>
<accession>A0ABV1KF59</accession>
<reference evidence="2 3" key="1">
    <citation type="submission" date="2024-03" db="EMBL/GenBank/DDBJ databases">
        <title>Draft genome sequence of Pseudonocardia nematodicida JCM 31783.</title>
        <authorList>
            <person name="Butdee W."/>
            <person name="Duangmal K."/>
        </authorList>
    </citation>
    <scope>NUCLEOTIDE SEQUENCE [LARGE SCALE GENOMIC DNA]</scope>
    <source>
        <strain evidence="2 3">JCM 31783</strain>
    </source>
</reference>
<dbReference type="PANTHER" id="PTHR43852">
    <property type="entry name" value="NUCLEOTIDYLTRANSFERASE"/>
    <property type="match status" value="1"/>
</dbReference>